<name>A0A378A8E1_KLEPN</name>
<evidence type="ECO:0000256" key="2">
    <source>
        <dbReference type="ARBA" id="ARBA00022475"/>
    </source>
</evidence>
<evidence type="ECO:0000256" key="3">
    <source>
        <dbReference type="ARBA" id="ARBA00022692"/>
    </source>
</evidence>
<dbReference type="InterPro" id="IPR000802">
    <property type="entry name" value="Arsenical_pump_ArsB"/>
</dbReference>
<keyword evidence="3 6" id="KW-0812">Transmembrane</keyword>
<dbReference type="EMBL" id="UGMD01000002">
    <property type="protein sequence ID" value="STV03245.1"/>
    <property type="molecule type" value="Genomic_DNA"/>
</dbReference>
<dbReference type="Pfam" id="PF02040">
    <property type="entry name" value="ArsB"/>
    <property type="match status" value="1"/>
</dbReference>
<dbReference type="AlphaFoldDB" id="A0A378A8E1"/>
<dbReference type="GO" id="GO:0015105">
    <property type="term" value="F:arsenite transmembrane transporter activity"/>
    <property type="evidence" value="ECO:0007669"/>
    <property type="project" value="InterPro"/>
</dbReference>
<evidence type="ECO:0000256" key="6">
    <source>
        <dbReference type="SAM" id="Phobius"/>
    </source>
</evidence>
<comment type="subcellular location">
    <subcellularLocation>
        <location evidence="1">Cell membrane</location>
        <topology evidence="1">Multi-pass membrane protein</topology>
    </subcellularLocation>
</comment>
<dbReference type="Proteomes" id="UP000255192">
    <property type="component" value="Unassembled WGS sequence"/>
</dbReference>
<organism evidence="7 8">
    <name type="scientific">Klebsiella pneumoniae</name>
    <dbReference type="NCBI Taxonomy" id="573"/>
    <lineage>
        <taxon>Bacteria</taxon>
        <taxon>Pseudomonadati</taxon>
        <taxon>Pseudomonadota</taxon>
        <taxon>Gammaproteobacteria</taxon>
        <taxon>Enterobacterales</taxon>
        <taxon>Enterobacteriaceae</taxon>
        <taxon>Klebsiella/Raoultella group</taxon>
        <taxon>Klebsiella</taxon>
        <taxon>Klebsiella pneumoniae complex</taxon>
    </lineage>
</organism>
<evidence type="ECO:0000256" key="4">
    <source>
        <dbReference type="ARBA" id="ARBA00022989"/>
    </source>
</evidence>
<evidence type="ECO:0000256" key="1">
    <source>
        <dbReference type="ARBA" id="ARBA00004651"/>
    </source>
</evidence>
<proteinExistence type="predicted"/>
<evidence type="ECO:0000313" key="7">
    <source>
        <dbReference type="EMBL" id="STV03245.1"/>
    </source>
</evidence>
<accession>A0A378A8E1</accession>
<keyword evidence="5 6" id="KW-0472">Membrane</keyword>
<keyword evidence="2" id="KW-1003">Cell membrane</keyword>
<protein>
    <submittedName>
        <fullName evidence="7">Arsenic efflux pump protein ArsB</fullName>
    </submittedName>
</protein>
<reference evidence="7 8" key="1">
    <citation type="submission" date="2018-06" db="EMBL/GenBank/DDBJ databases">
        <authorList>
            <consortium name="Pathogen Informatics"/>
            <person name="Doyle S."/>
        </authorList>
    </citation>
    <scope>NUCLEOTIDE SEQUENCE [LARGE SCALE GENOMIC DNA]</scope>
    <source>
        <strain evidence="7 8">NCTC204</strain>
    </source>
</reference>
<keyword evidence="4 6" id="KW-1133">Transmembrane helix</keyword>
<gene>
    <name evidence="7" type="primary">arsB_1</name>
    <name evidence="7" type="ORF">NCTC204_03165</name>
</gene>
<sequence>MLLAGTIFILTLVLVIWQPRGLGIGWSATFGAALALATGGVQVADIPVVWHIVWNATATFIAVIIISLPA</sequence>
<feature type="transmembrane region" description="Helical" evidence="6">
    <location>
        <begin position="51"/>
        <end position="68"/>
    </location>
</feature>
<evidence type="ECO:0000256" key="5">
    <source>
        <dbReference type="ARBA" id="ARBA00023136"/>
    </source>
</evidence>
<evidence type="ECO:0000313" key="8">
    <source>
        <dbReference type="Proteomes" id="UP000255192"/>
    </source>
</evidence>
<dbReference type="GO" id="GO:0005886">
    <property type="term" value="C:plasma membrane"/>
    <property type="evidence" value="ECO:0007669"/>
    <property type="project" value="UniProtKB-SubCell"/>
</dbReference>